<dbReference type="Proteomes" id="UP001232148">
    <property type="component" value="Unassembled WGS sequence"/>
</dbReference>
<dbReference type="AlphaFoldDB" id="A0AAD9HFW1"/>
<organism evidence="2 3">
    <name type="scientific">Colletotrichum zoysiae</name>
    <dbReference type="NCBI Taxonomy" id="1216348"/>
    <lineage>
        <taxon>Eukaryota</taxon>
        <taxon>Fungi</taxon>
        <taxon>Dikarya</taxon>
        <taxon>Ascomycota</taxon>
        <taxon>Pezizomycotina</taxon>
        <taxon>Sordariomycetes</taxon>
        <taxon>Hypocreomycetidae</taxon>
        <taxon>Glomerellales</taxon>
        <taxon>Glomerellaceae</taxon>
        <taxon>Colletotrichum</taxon>
        <taxon>Colletotrichum graminicola species complex</taxon>
    </lineage>
</organism>
<dbReference type="EMBL" id="MU842883">
    <property type="protein sequence ID" value="KAK2028135.1"/>
    <property type="molecule type" value="Genomic_DNA"/>
</dbReference>
<protein>
    <submittedName>
        <fullName evidence="2">Uncharacterized protein</fullName>
    </submittedName>
</protein>
<feature type="compositionally biased region" description="Polar residues" evidence="1">
    <location>
        <begin position="36"/>
        <end position="57"/>
    </location>
</feature>
<name>A0AAD9HFW1_9PEZI</name>
<feature type="region of interest" description="Disordered" evidence="1">
    <location>
        <begin position="1"/>
        <end position="20"/>
    </location>
</feature>
<reference evidence="2" key="1">
    <citation type="submission" date="2021-06" db="EMBL/GenBank/DDBJ databases">
        <title>Comparative genomics, transcriptomics and evolutionary studies reveal genomic signatures of adaptation to plant cell wall in hemibiotrophic fungi.</title>
        <authorList>
            <consortium name="DOE Joint Genome Institute"/>
            <person name="Baroncelli R."/>
            <person name="Diaz J.F."/>
            <person name="Benocci T."/>
            <person name="Peng M."/>
            <person name="Battaglia E."/>
            <person name="Haridas S."/>
            <person name="Andreopoulos W."/>
            <person name="Labutti K."/>
            <person name="Pangilinan J."/>
            <person name="Floch G.L."/>
            <person name="Makela M.R."/>
            <person name="Henrissat B."/>
            <person name="Grigoriev I.V."/>
            <person name="Crouch J.A."/>
            <person name="De Vries R.P."/>
            <person name="Sukno S.A."/>
            <person name="Thon M.R."/>
        </authorList>
    </citation>
    <scope>NUCLEOTIDE SEQUENCE</scope>
    <source>
        <strain evidence="2">MAFF235873</strain>
    </source>
</reference>
<feature type="compositionally biased region" description="Low complexity" evidence="1">
    <location>
        <begin position="58"/>
        <end position="68"/>
    </location>
</feature>
<comment type="caution">
    <text evidence="2">The sequence shown here is derived from an EMBL/GenBank/DDBJ whole genome shotgun (WGS) entry which is preliminary data.</text>
</comment>
<gene>
    <name evidence="2" type="ORF">LX32DRAFT_410621</name>
</gene>
<feature type="region of interest" description="Disordered" evidence="1">
    <location>
        <begin position="35"/>
        <end position="72"/>
    </location>
</feature>
<accession>A0AAD9HFW1</accession>
<keyword evidence="3" id="KW-1185">Reference proteome</keyword>
<proteinExistence type="predicted"/>
<evidence type="ECO:0000313" key="3">
    <source>
        <dbReference type="Proteomes" id="UP001232148"/>
    </source>
</evidence>
<evidence type="ECO:0000256" key="1">
    <source>
        <dbReference type="SAM" id="MobiDB-lite"/>
    </source>
</evidence>
<sequence>MRHLHHTANACGRPVATYSGEPTNQRLIQHEHAFATNPSDTNPSDENPSHMNPSETYVRSPSSASDVRPPSPPPCPASVVVVMILVRLCADSNMTRLTDRPYRLATYTPSLLFFYYPRLFLSPTIQSHCHNISSVHLSHRIHRPPLTPLRLRARCKHVHHEHGSNQFHSLHALPFQDP</sequence>
<evidence type="ECO:0000313" key="2">
    <source>
        <dbReference type="EMBL" id="KAK2028135.1"/>
    </source>
</evidence>